<dbReference type="PROSITE" id="PS00518">
    <property type="entry name" value="ZF_RING_1"/>
    <property type="match status" value="1"/>
</dbReference>
<dbReference type="InterPro" id="IPR011011">
    <property type="entry name" value="Znf_FYVE_PHD"/>
</dbReference>
<evidence type="ECO:0000256" key="1">
    <source>
        <dbReference type="ARBA" id="ARBA00022723"/>
    </source>
</evidence>
<feature type="region of interest" description="Disordered" evidence="5">
    <location>
        <begin position="1170"/>
        <end position="1212"/>
    </location>
</feature>
<keyword evidence="2 4" id="KW-0863">Zinc-finger</keyword>
<organism evidence="8 9">
    <name type="scientific">Cephalotus follicularis</name>
    <name type="common">Albany pitcher plant</name>
    <dbReference type="NCBI Taxonomy" id="3775"/>
    <lineage>
        <taxon>Eukaryota</taxon>
        <taxon>Viridiplantae</taxon>
        <taxon>Streptophyta</taxon>
        <taxon>Embryophyta</taxon>
        <taxon>Tracheophyta</taxon>
        <taxon>Spermatophyta</taxon>
        <taxon>Magnoliopsida</taxon>
        <taxon>eudicotyledons</taxon>
        <taxon>Gunneridae</taxon>
        <taxon>Pentapetalae</taxon>
        <taxon>rosids</taxon>
        <taxon>fabids</taxon>
        <taxon>Oxalidales</taxon>
        <taxon>Cephalotaceae</taxon>
        <taxon>Cephalotus</taxon>
    </lineage>
</organism>
<dbReference type="EMBL" id="BDDD01005066">
    <property type="protein sequence ID" value="GAV88783.1"/>
    <property type="molecule type" value="Genomic_DNA"/>
</dbReference>
<dbReference type="PANTHER" id="PTHR15315:SF26">
    <property type="entry name" value="E3 UBIQUITIN-PROTEIN LIGASE NRDP1"/>
    <property type="match status" value="1"/>
</dbReference>
<comment type="caution">
    <text evidence="8">The sequence shown here is derived from an EMBL/GenBank/DDBJ whole genome shotgun (WGS) entry which is preliminary data.</text>
</comment>
<dbReference type="Pfam" id="PF13639">
    <property type="entry name" value="zf-RING_2"/>
    <property type="match status" value="1"/>
</dbReference>
<evidence type="ECO:0000313" key="9">
    <source>
        <dbReference type="Proteomes" id="UP000187406"/>
    </source>
</evidence>
<accession>A0A1Q3D905</accession>
<dbReference type="OrthoDB" id="21204at2759"/>
<evidence type="ECO:0000256" key="2">
    <source>
        <dbReference type="ARBA" id="ARBA00022771"/>
    </source>
</evidence>
<feature type="region of interest" description="Disordered" evidence="5">
    <location>
        <begin position="751"/>
        <end position="791"/>
    </location>
</feature>
<name>A0A1Q3D905_CEPFO</name>
<dbReference type="Proteomes" id="UP000187406">
    <property type="component" value="Unassembled WGS sequence"/>
</dbReference>
<dbReference type="GO" id="GO:0016567">
    <property type="term" value="P:protein ubiquitination"/>
    <property type="evidence" value="ECO:0007669"/>
    <property type="project" value="TreeGrafter"/>
</dbReference>
<evidence type="ECO:0000256" key="5">
    <source>
        <dbReference type="SAM" id="MobiDB-lite"/>
    </source>
</evidence>
<dbReference type="GO" id="GO:0008270">
    <property type="term" value="F:zinc ion binding"/>
    <property type="evidence" value="ECO:0007669"/>
    <property type="project" value="UniProtKB-KW"/>
</dbReference>
<evidence type="ECO:0000259" key="6">
    <source>
        <dbReference type="PROSITE" id="PS50016"/>
    </source>
</evidence>
<evidence type="ECO:0000256" key="4">
    <source>
        <dbReference type="PROSITE-ProRule" id="PRU00175"/>
    </source>
</evidence>
<dbReference type="Gene3D" id="3.30.40.10">
    <property type="entry name" value="Zinc/RING finger domain, C3HC4 (zinc finger)"/>
    <property type="match status" value="2"/>
</dbReference>
<evidence type="ECO:0000256" key="3">
    <source>
        <dbReference type="ARBA" id="ARBA00022833"/>
    </source>
</evidence>
<keyword evidence="9" id="KW-1185">Reference proteome</keyword>
<protein>
    <submittedName>
        <fullName evidence="8">PHD domain-containing protein/zf-C3HC4_2 domain-containing protein</fullName>
    </submittedName>
</protein>
<dbReference type="PROSITE" id="PS50089">
    <property type="entry name" value="ZF_RING_2"/>
    <property type="match status" value="1"/>
</dbReference>
<reference evidence="9" key="1">
    <citation type="submission" date="2016-04" db="EMBL/GenBank/DDBJ databases">
        <title>Cephalotus genome sequencing.</title>
        <authorList>
            <person name="Fukushima K."/>
            <person name="Hasebe M."/>
            <person name="Fang X."/>
        </authorList>
    </citation>
    <scope>NUCLEOTIDE SEQUENCE [LARGE SCALE GENOMIC DNA]</scope>
    <source>
        <strain evidence="9">cv. St1</strain>
    </source>
</reference>
<dbReference type="InParanoid" id="A0A1Q3D905"/>
<gene>
    <name evidence="8" type="ORF">CFOL_v3_32204</name>
</gene>
<dbReference type="SMART" id="SM00249">
    <property type="entry name" value="PHD"/>
    <property type="match status" value="1"/>
</dbReference>
<feature type="domain" description="PHD-type" evidence="6">
    <location>
        <begin position="69"/>
        <end position="189"/>
    </location>
</feature>
<keyword evidence="1" id="KW-0479">Metal-binding</keyword>
<dbReference type="InterPro" id="IPR001965">
    <property type="entry name" value="Znf_PHD"/>
</dbReference>
<dbReference type="STRING" id="3775.A0A1Q3D905"/>
<feature type="compositionally biased region" description="Polar residues" evidence="5">
    <location>
        <begin position="1171"/>
        <end position="1195"/>
    </location>
</feature>
<dbReference type="Pfam" id="PF00628">
    <property type="entry name" value="PHD"/>
    <property type="match status" value="1"/>
</dbReference>
<proteinExistence type="predicted"/>
<dbReference type="InterPro" id="IPR001841">
    <property type="entry name" value="Znf_RING"/>
</dbReference>
<sequence length="1295" mass="142129">MEVVDLVTSGISDDDDTFQLDNNYSHDNNSIFEGERCGICMDVIIDRGVLDCCQHWFCFVCIDNWATITNLCPLCQSEFQLITCVPVYDAIGSNKVEEDSFSRDDDWFIEGKSSTLSFPSYYIDEDAVVCLDQDGCKIRTGSATIEGDLSLDTSIACDSCDIWYHALCVGFDPEGTSEDTWLCPRCVDNEVPQKTDGISIQRASNHCGSQNANSRCLVEDTFSGKVSVSIDAGETAVVVSMVDGSQYTEGSSEDFLSTFEVDKDIKMETLNPDSSNLKFETESSERTNILTGLEAQKLNLSLSHDASSSLLSNLLVLGQLKTSSPGKTLNEPSIFDGVRVSPRKSFDESFSTNKLSDKQPSLDLHLGLSVSSFLSVDEVNNDGTEDRMIVDAQQHNPSDESLSKGDEDASKIIGVKRTNADCRLLIPNDNVHMSAEDEETKAKNEPDILAKKIRGDSKIETTPSKDIANPQKCLLLMSASKDDKLQCNPVKQDVTSDILSIVQGSGYRSSKGLASRKSVDKTSKGDNLAGLRVKRIMRRPTEDLESSMVVQELRKKIREAVRNKSSKDIGENLFDPKLLAAFRTVIAGPKSEPVKKLLPSALKVKKSMLQKGKIRENLTRKIYGDSNGKRKRAWDRDCEVEFWKHRSMRATKPEKIETLKSVLDLLRNNSGSTEIEQASESQATNPILSRLYLADTSVFPRKDDIKPLSALKATSNSEQNKEASSVGISLKPSLANCTIKFTESYKIPSKVCVPSPDHRGSETNSSSKDNAASGKVHPDRRPGGSSFSSSGNFKVNFQKEMGAKCDDIKVDKRKWALEVLARKKALEGKTATHEKQEDHAVLKGNYPLLAQLPVDMRPVLAPSRQNKIPVSIRKTQLYRLSEHFLRKAHLPVICRTAETELAVADAINIEKEVADRSNSKLVYLNLCSQEILHHSDNSNSIKATESNSSPSSAVPVNGLEQATDDPSNDPVVVEALRTAGLLSDSPPNSPNHKMEVSSEVDDSSMNLNEEGPDNAFEIGSHLEVDIYGDFECDLENEDFIGATALKVSKLQPEEGVAKVKVLFSTLNSVSSNDALDSESCGRLGEVEVPKDSTSLEKSHADAGIGSSTIESEIENSCVPLESLPGEEGEDLSVTECEELYGPDKEPLINKLPEGASLIASEVPSVKIIPGNNENCVSNHNASGSDKLPNDSQTGDSVPRKEKKSNTDTDKQCDSINSVSKKVEAYIKEHIRPLCKSGVITTEQYRWAVAKTTDKVMKYHLKAKTAKFLIKEGEKVKKLAEQYVEAAQQKEKCDPL</sequence>
<dbReference type="SMART" id="SM00184">
    <property type="entry name" value="RING"/>
    <property type="match status" value="2"/>
</dbReference>
<dbReference type="SUPFAM" id="SSF57903">
    <property type="entry name" value="FYVE/PHD zinc finger"/>
    <property type="match status" value="1"/>
</dbReference>
<dbReference type="GO" id="GO:0061630">
    <property type="term" value="F:ubiquitin protein ligase activity"/>
    <property type="evidence" value="ECO:0007669"/>
    <property type="project" value="TreeGrafter"/>
</dbReference>
<feature type="region of interest" description="Disordered" evidence="5">
    <location>
        <begin position="938"/>
        <end position="968"/>
    </location>
</feature>
<dbReference type="SUPFAM" id="SSF57850">
    <property type="entry name" value="RING/U-box"/>
    <property type="match status" value="1"/>
</dbReference>
<evidence type="ECO:0000259" key="7">
    <source>
        <dbReference type="PROSITE" id="PS50089"/>
    </source>
</evidence>
<dbReference type="InterPro" id="IPR013083">
    <property type="entry name" value="Znf_RING/FYVE/PHD"/>
</dbReference>
<dbReference type="PROSITE" id="PS50016">
    <property type="entry name" value="ZF_PHD_2"/>
    <property type="match status" value="1"/>
</dbReference>
<evidence type="ECO:0000313" key="8">
    <source>
        <dbReference type="EMBL" id="GAV88783.1"/>
    </source>
</evidence>
<dbReference type="PANTHER" id="PTHR15315">
    <property type="entry name" value="RING FINGER PROTEIN 41, 151"/>
    <property type="match status" value="1"/>
</dbReference>
<keyword evidence="3" id="KW-0862">Zinc</keyword>
<dbReference type="InterPro" id="IPR017907">
    <property type="entry name" value="Znf_RING_CS"/>
</dbReference>
<dbReference type="InterPro" id="IPR019787">
    <property type="entry name" value="Znf_PHD-finger"/>
</dbReference>
<feature type="domain" description="RING-type" evidence="7">
    <location>
        <begin position="37"/>
        <end position="76"/>
    </location>
</feature>
<feature type="compositionally biased region" description="Low complexity" evidence="5">
    <location>
        <begin position="946"/>
        <end position="957"/>
    </location>
</feature>
<feature type="compositionally biased region" description="Basic and acidic residues" evidence="5">
    <location>
        <begin position="1197"/>
        <end position="1212"/>
    </location>
</feature>